<dbReference type="Gene3D" id="3.20.20.70">
    <property type="entry name" value="Aldolase class I"/>
    <property type="match status" value="1"/>
</dbReference>
<feature type="binding site" evidence="9">
    <location>
        <position position="200"/>
    </location>
    <ligand>
        <name>beta-nicotinamide D-ribonucleotide</name>
        <dbReference type="ChEBI" id="CHEBI:14649"/>
    </ligand>
</feature>
<evidence type="ECO:0000256" key="6">
    <source>
        <dbReference type="ARBA" id="ARBA00035024"/>
    </source>
</evidence>
<proteinExistence type="inferred from homology"/>
<dbReference type="InterPro" id="IPR041529">
    <property type="entry name" value="DUF5598"/>
</dbReference>
<dbReference type="Pfam" id="PF18127">
    <property type="entry name" value="NAMPT_N"/>
    <property type="match status" value="1"/>
</dbReference>
<comment type="caution">
    <text evidence="12">The sequence shown here is derived from an EMBL/GenBank/DDBJ whole genome shotgun (WGS) entry which is preliminary data.</text>
</comment>
<comment type="pathway">
    <text evidence="5">Cofactor biosynthesis; NAD(+) biosynthesis; nicotinamide D-ribonucleotide from 5-phospho-alpha-D-ribose 1-diphosphate and nicotinamide: step 1/1.</text>
</comment>
<organism evidence="12 13">
    <name type="scientific">Pseudoalteromonas luteoviolacea NCIMB 1942</name>
    <dbReference type="NCBI Taxonomy" id="1365253"/>
    <lineage>
        <taxon>Bacteria</taxon>
        <taxon>Pseudomonadati</taxon>
        <taxon>Pseudomonadota</taxon>
        <taxon>Gammaproteobacteria</taxon>
        <taxon>Alteromonadales</taxon>
        <taxon>Pseudoalteromonadaceae</taxon>
        <taxon>Pseudoalteromonas</taxon>
    </lineage>
</organism>
<evidence type="ECO:0000256" key="5">
    <source>
        <dbReference type="ARBA" id="ARBA00035007"/>
    </source>
</evidence>
<evidence type="ECO:0000256" key="1">
    <source>
        <dbReference type="ARBA" id="ARBA00010897"/>
    </source>
</evidence>
<evidence type="ECO:0000256" key="2">
    <source>
        <dbReference type="ARBA" id="ARBA00022642"/>
    </source>
</evidence>
<dbReference type="PIRSF" id="PIRSF005943">
    <property type="entry name" value="NMPRT"/>
    <property type="match status" value="1"/>
</dbReference>
<reference evidence="12 13" key="1">
    <citation type="submission" date="2013-07" db="EMBL/GenBank/DDBJ databases">
        <title>Comparative Genomic and Metabolomic Analysis of Twelve Strains of Pseudoalteromonas luteoviolacea.</title>
        <authorList>
            <person name="Vynne N.G."/>
            <person name="Mansson M."/>
            <person name="Gram L."/>
        </authorList>
    </citation>
    <scope>NUCLEOTIDE SEQUENCE [LARGE SCALE GENOMIC DNA]</scope>
    <source>
        <strain evidence="12 13">NCIMB 1942</strain>
    </source>
</reference>
<feature type="binding site" evidence="9">
    <location>
        <position position="290"/>
    </location>
    <ligand>
        <name>diphosphate</name>
        <dbReference type="ChEBI" id="CHEBI:33019"/>
    </ligand>
</feature>
<dbReference type="PATRIC" id="fig|1365253.3.peg.38"/>
<dbReference type="InterPro" id="IPR013785">
    <property type="entry name" value="Aldolase_TIM"/>
</dbReference>
<evidence type="ECO:0000313" key="12">
    <source>
        <dbReference type="EMBL" id="KZN58804.1"/>
    </source>
</evidence>
<feature type="binding site" evidence="9">
    <location>
        <position position="371"/>
    </location>
    <ligand>
        <name>beta-nicotinamide D-ribonucleotide</name>
        <dbReference type="ChEBI" id="CHEBI:14649"/>
    </ligand>
</feature>
<protein>
    <recommendedName>
        <fullName evidence="7">Nicotinamide phosphoribosyltransferase</fullName>
        <ecNumber evidence="6">2.4.2.12</ecNumber>
    </recommendedName>
</protein>
<evidence type="ECO:0000256" key="8">
    <source>
        <dbReference type="ARBA" id="ARBA00047835"/>
    </source>
</evidence>
<dbReference type="GO" id="GO:0047280">
    <property type="term" value="F:nicotinamide phosphoribosyltransferase activity"/>
    <property type="evidence" value="ECO:0007669"/>
    <property type="project" value="UniProtKB-EC"/>
</dbReference>
<comment type="catalytic activity">
    <reaction evidence="8">
        <text>beta-nicotinamide D-ribonucleotide + diphosphate = 5-phospho-alpha-D-ribose 1-diphosphate + nicotinamide + H(+)</text>
        <dbReference type="Rhea" id="RHEA:16149"/>
        <dbReference type="ChEBI" id="CHEBI:14649"/>
        <dbReference type="ChEBI" id="CHEBI:15378"/>
        <dbReference type="ChEBI" id="CHEBI:17154"/>
        <dbReference type="ChEBI" id="CHEBI:33019"/>
        <dbReference type="ChEBI" id="CHEBI:58017"/>
        <dbReference type="EC" id="2.4.2.12"/>
    </reaction>
    <physiologicalReaction direction="right-to-left" evidence="8">
        <dbReference type="Rhea" id="RHEA:16151"/>
    </physiologicalReaction>
</comment>
<dbReference type="PANTHER" id="PTHR43816:SF1">
    <property type="entry name" value="NICOTINAMIDE PHOSPHORIBOSYLTRANSFERASE"/>
    <property type="match status" value="1"/>
</dbReference>
<sequence>MNHIILNADSYKASHFKQYPEGTSQVSSYIEPRGGHYQKAVFFGLQMFIKTYLTTPLTHADVDEAKEILELHGVPFYEAGWRHIVDKHGGLLPIKIQALPEGSVVPISNALVQVINTDPKCAWLTSYVETALLRAIWYPTTVATVSYHCKQVIRKYMQETADSLEGLEFKLHDFGARGATTEEAAAIGGAAHLLNFMGTDTLSAIVAARRYYGASMPGFSIPAAEHSTITAWGKEGEKQAYENMLKQFSGPGKLVAVVSDSYDLWHAIDTLWGVELKAQVENSGGTLVIRPDSGEPVKVVTTTIEKLMAKFGYRVNSKGYRVLPDCVRVIQGDGVDEVSIGEILKAMQGKQLSAENIAFGMGGALLQKLDRDTMQFAMKASAVKVKGLWRDVFKDPITDHGKRSKKGRLAVVADKQKGIKTVRESDLGYRENLLQTVFKNGYLLIDLSFDDIIANLS</sequence>
<feature type="domain" description="Nicotinate/nicotinamide phosphoribosyltransferase" evidence="10">
    <location>
        <begin position="169"/>
        <end position="440"/>
    </location>
</feature>
<name>A0A167I245_9GAMM</name>
<feature type="binding site" evidence="9">
    <location>
        <position position="177"/>
    </location>
    <ligand>
        <name>diphosphate</name>
        <dbReference type="ChEBI" id="CHEBI:33019"/>
    </ligand>
</feature>
<keyword evidence="2" id="KW-0662">Pyridine nucleotide biosynthesis</keyword>
<dbReference type="Pfam" id="PF04095">
    <property type="entry name" value="NAPRTase"/>
    <property type="match status" value="1"/>
</dbReference>
<evidence type="ECO:0000259" key="10">
    <source>
        <dbReference type="Pfam" id="PF04095"/>
    </source>
</evidence>
<dbReference type="AlphaFoldDB" id="A0A167I245"/>
<evidence type="ECO:0000259" key="11">
    <source>
        <dbReference type="Pfam" id="PF18127"/>
    </source>
</evidence>
<gene>
    <name evidence="12" type="ORF">N482_00175</name>
</gene>
<dbReference type="GO" id="GO:0009435">
    <property type="term" value="P:NAD+ biosynthetic process"/>
    <property type="evidence" value="ECO:0007669"/>
    <property type="project" value="InterPro"/>
</dbReference>
<comment type="similarity">
    <text evidence="1">Belongs to the NAPRTase family.</text>
</comment>
<dbReference type="RefSeq" id="WP_063375172.1">
    <property type="nucleotide sequence ID" value="NZ_AUXT01000001.1"/>
</dbReference>
<dbReference type="InterPro" id="IPR016471">
    <property type="entry name" value="Nicotinamide_PRibTrfase"/>
</dbReference>
<evidence type="ECO:0000256" key="9">
    <source>
        <dbReference type="PIRSR" id="PIRSR005943-1"/>
    </source>
</evidence>
<dbReference type="EMBL" id="AUXT01000001">
    <property type="protein sequence ID" value="KZN58804.1"/>
    <property type="molecule type" value="Genomic_DNA"/>
</dbReference>
<dbReference type="InterPro" id="IPR036068">
    <property type="entry name" value="Nicotinate_pribotase-like_C"/>
</dbReference>
<keyword evidence="4 12" id="KW-0808">Transferase</keyword>
<evidence type="ECO:0000256" key="3">
    <source>
        <dbReference type="ARBA" id="ARBA00022676"/>
    </source>
</evidence>
<dbReference type="EC" id="2.4.2.12" evidence="6"/>
<evidence type="ECO:0000256" key="4">
    <source>
        <dbReference type="ARBA" id="ARBA00022679"/>
    </source>
</evidence>
<dbReference type="OrthoDB" id="394882at2"/>
<feature type="binding site" evidence="9">
    <location>
        <position position="226"/>
    </location>
    <ligand>
        <name>diphosphate</name>
        <dbReference type="ChEBI" id="CHEBI:33019"/>
    </ligand>
</feature>
<keyword evidence="3 12" id="KW-0328">Glycosyltransferase</keyword>
<dbReference type="PANTHER" id="PTHR43816">
    <property type="entry name" value="NICOTINAMIDE PHOSPHORIBOSYLTRANSFERASE"/>
    <property type="match status" value="1"/>
</dbReference>
<dbReference type="Proteomes" id="UP000076587">
    <property type="component" value="Unassembled WGS sequence"/>
</dbReference>
<dbReference type="NCBIfam" id="NF006629">
    <property type="entry name" value="PRK09198.1"/>
    <property type="match status" value="1"/>
</dbReference>
<feature type="domain" description="Nicotinamide phosphoribosyltransferase N-terminal" evidence="11">
    <location>
        <begin position="4"/>
        <end position="96"/>
    </location>
</feature>
<dbReference type="CDD" id="cd01569">
    <property type="entry name" value="PBEF_like"/>
    <property type="match status" value="1"/>
</dbReference>
<evidence type="ECO:0000256" key="7">
    <source>
        <dbReference type="ARBA" id="ARBA00035036"/>
    </source>
</evidence>
<dbReference type="InterPro" id="IPR041525">
    <property type="entry name" value="N/Namide_PRibTrfase"/>
</dbReference>
<evidence type="ECO:0000313" key="13">
    <source>
        <dbReference type="Proteomes" id="UP000076587"/>
    </source>
</evidence>
<accession>A0A167I245</accession>
<feature type="binding site" evidence="9">
    <location>
        <position position="363"/>
    </location>
    <ligand>
        <name>beta-nicotinamide D-ribonucleotide</name>
        <dbReference type="ChEBI" id="CHEBI:14649"/>
    </ligand>
</feature>
<dbReference type="SUPFAM" id="SSF51690">
    <property type="entry name" value="Nicotinate/Quinolinate PRTase C-terminal domain-like"/>
    <property type="match status" value="1"/>
</dbReference>
<feature type="binding site" evidence="9">
    <location>
        <begin position="290"/>
        <end position="292"/>
    </location>
    <ligand>
        <name>beta-nicotinamide D-ribonucleotide</name>
        <dbReference type="ChEBI" id="CHEBI:14649"/>
    </ligand>
</feature>
<feature type="binding site" evidence="9">
    <location>
        <begin position="332"/>
        <end position="333"/>
    </location>
    <ligand>
        <name>beta-nicotinamide D-ribonucleotide</name>
        <dbReference type="ChEBI" id="CHEBI:14649"/>
    </ligand>
</feature>